<dbReference type="EMBL" id="CSBK01001739">
    <property type="protein sequence ID" value="COZ08721.1"/>
    <property type="molecule type" value="Genomic_DNA"/>
</dbReference>
<dbReference type="EMBL" id="CSAD01000668">
    <property type="protein sequence ID" value="COW28180.1"/>
    <property type="molecule type" value="Genomic_DNA"/>
</dbReference>
<sequence>MLSMTSDVSSESRDPNSAMATADSSTCSIVELATCGKSKDGMACGISPM</sequence>
<evidence type="ECO:0000313" key="5">
    <source>
        <dbReference type="Proteomes" id="UP000039021"/>
    </source>
</evidence>
<accession>A0A655IYN5</accession>
<gene>
    <name evidence="3" type="ORF">ERS007679_03543</name>
    <name evidence="2" type="ORF">ERS007681_03703</name>
    <name evidence="4" type="ORF">ERS007739_03379</name>
</gene>
<dbReference type="Proteomes" id="UP000039021">
    <property type="component" value="Unassembled WGS sequence"/>
</dbReference>
<feature type="region of interest" description="Disordered" evidence="1">
    <location>
        <begin position="1"/>
        <end position="23"/>
    </location>
</feature>
<protein>
    <submittedName>
        <fullName evidence="3">Uncharacterized protein</fullName>
    </submittedName>
</protein>
<evidence type="ECO:0000313" key="7">
    <source>
        <dbReference type="Proteomes" id="UP000048289"/>
    </source>
</evidence>
<proteinExistence type="predicted"/>
<reference evidence="5 6" key="1">
    <citation type="submission" date="2015-03" db="EMBL/GenBank/DDBJ databases">
        <authorList>
            <consortium name="Pathogen Informatics"/>
        </authorList>
    </citation>
    <scope>NUCLEOTIDE SEQUENCE [LARGE SCALE GENOMIC DNA]</scope>
    <source>
        <strain evidence="3 6">G09801536</strain>
        <strain evidence="2 7">G09901357</strain>
        <strain evidence="5">N09902308</strain>
    </source>
</reference>
<organism evidence="3 6">
    <name type="scientific">Mycobacterium tuberculosis</name>
    <dbReference type="NCBI Taxonomy" id="1773"/>
    <lineage>
        <taxon>Bacteria</taxon>
        <taxon>Bacillati</taxon>
        <taxon>Actinomycetota</taxon>
        <taxon>Actinomycetes</taxon>
        <taxon>Mycobacteriales</taxon>
        <taxon>Mycobacteriaceae</taxon>
        <taxon>Mycobacterium</taxon>
        <taxon>Mycobacterium tuberculosis complex</taxon>
    </lineage>
</organism>
<name>A0A655IYN5_MYCTX</name>
<evidence type="ECO:0000313" key="6">
    <source>
        <dbReference type="Proteomes" id="UP000045842"/>
    </source>
</evidence>
<evidence type="ECO:0000313" key="3">
    <source>
        <dbReference type="EMBL" id="COW28180.1"/>
    </source>
</evidence>
<evidence type="ECO:0000313" key="2">
    <source>
        <dbReference type="EMBL" id="CFE44778.1"/>
    </source>
</evidence>
<evidence type="ECO:0000313" key="4">
    <source>
        <dbReference type="EMBL" id="COZ08721.1"/>
    </source>
</evidence>
<dbReference type="EMBL" id="CFOE01000690">
    <property type="protein sequence ID" value="CFE44778.1"/>
    <property type="molecule type" value="Genomic_DNA"/>
</dbReference>
<reference evidence="4" key="2">
    <citation type="submission" date="2015-03" db="EMBL/GenBank/DDBJ databases">
        <authorList>
            <consortium name="Pathogen Informatics"/>
            <person name="Murphy D."/>
        </authorList>
    </citation>
    <scope>NUCLEOTIDE SEQUENCE</scope>
    <source>
        <strain evidence="4">N09902308</strain>
    </source>
</reference>
<evidence type="ECO:0000256" key="1">
    <source>
        <dbReference type="SAM" id="MobiDB-lite"/>
    </source>
</evidence>
<dbReference type="AlphaFoldDB" id="A0A655IYN5"/>
<dbReference type="Proteomes" id="UP000048289">
    <property type="component" value="Unassembled WGS sequence"/>
</dbReference>
<dbReference type="Proteomes" id="UP000045842">
    <property type="component" value="Unassembled WGS sequence"/>
</dbReference>